<keyword evidence="5 6" id="KW-0482">Metalloprotease</keyword>
<dbReference type="NCBIfam" id="TIGR02289">
    <property type="entry name" value="M3_not_pepF"/>
    <property type="match status" value="1"/>
</dbReference>
<evidence type="ECO:0000256" key="4">
    <source>
        <dbReference type="ARBA" id="ARBA00022833"/>
    </source>
</evidence>
<evidence type="ECO:0000256" key="1">
    <source>
        <dbReference type="ARBA" id="ARBA00022670"/>
    </source>
</evidence>
<comment type="cofactor">
    <cofactor evidence="6">
        <name>Zn(2+)</name>
        <dbReference type="ChEBI" id="CHEBI:29105"/>
    </cofactor>
    <text evidence="6">Binds 1 zinc ion.</text>
</comment>
<dbReference type="InterPro" id="IPR045090">
    <property type="entry name" value="Pept_M3A_M3B"/>
</dbReference>
<gene>
    <name evidence="8" type="ORF">GCM10023092_07240</name>
</gene>
<dbReference type="CDD" id="cd09606">
    <property type="entry name" value="M3B_PepF"/>
    <property type="match status" value="1"/>
</dbReference>
<reference evidence="9" key="1">
    <citation type="journal article" date="2019" name="Int. J. Syst. Evol. Microbiol.">
        <title>The Global Catalogue of Microorganisms (GCM) 10K type strain sequencing project: providing services to taxonomists for standard genome sequencing and annotation.</title>
        <authorList>
            <consortium name="The Broad Institute Genomics Platform"/>
            <consortium name="The Broad Institute Genome Sequencing Center for Infectious Disease"/>
            <person name="Wu L."/>
            <person name="Ma J."/>
        </authorList>
    </citation>
    <scope>NUCLEOTIDE SEQUENCE [LARGE SCALE GENOMIC DNA]</scope>
    <source>
        <strain evidence="9">JCM 31921</strain>
    </source>
</reference>
<protein>
    <submittedName>
        <fullName evidence="8">M3 family oligoendopeptidase</fullName>
    </submittedName>
</protein>
<evidence type="ECO:0000313" key="9">
    <source>
        <dbReference type="Proteomes" id="UP001501410"/>
    </source>
</evidence>
<evidence type="ECO:0000313" key="8">
    <source>
        <dbReference type="EMBL" id="GAA4450761.1"/>
    </source>
</evidence>
<dbReference type="InterPro" id="IPR011976">
    <property type="entry name" value="Pept_M3B_oligopep-rel"/>
</dbReference>
<sequence>MNDINTASANIQPKKRSFLPEDFQVSTWEQLQPYFDELSKRELTSLQALHAWLSDLSELESVIGEDACWRQIKMTCDTTDPKLEEAFTYFVTEIEPRLKPYMFAINRKLLDCPYKEQLDDQQYFPYLRGVANSVSLYREENIPLQSEISLLAQQYGVISGAMTIEENGKTLTLQQAAKLLHDPSRVLRKDVFEKVAQRRLTDRDKLNELFDKLLQLRHQVAVNAGFDNYRDYKFRELGRFDYTPDDCFAFHEAVKEHIVPLQRSLLEYRKALLGIESMKPYDTDAEPEGQTPLQPFHSGAEMLEKSIAVFSTLRPFFGDCLRRMKEMGRMDLDSRIGKAPGGYNCPLPETGVPFIFMNAAGTVNDLITMMHEGGHAIHSFLSHKLPLAAFKEYPMEIAELASMSMELFTLEHWQQFFATAEECRRAQWEELERVIDVLPWIATIDKFQHWLYTHPGHTAAEREQEWLRIHEEFSTGIVEWQDFETYRASFWQKQLHLFEVPFYYIEYGIAQLGAIAMWRQYKQNKEQALDNYMNALSLGYTRTLGQLYETAGIRFDFSPAYIRELSAFVQAEMQLLSDSNAN</sequence>
<keyword evidence="2 6" id="KW-0479">Metal-binding</keyword>
<evidence type="ECO:0000256" key="5">
    <source>
        <dbReference type="ARBA" id="ARBA00023049"/>
    </source>
</evidence>
<evidence type="ECO:0000259" key="7">
    <source>
        <dbReference type="Pfam" id="PF01432"/>
    </source>
</evidence>
<dbReference type="SUPFAM" id="SSF55486">
    <property type="entry name" value="Metalloproteases ('zincins'), catalytic domain"/>
    <property type="match status" value="1"/>
</dbReference>
<dbReference type="PANTHER" id="PTHR11804">
    <property type="entry name" value="PROTEASE M3 THIMET OLIGOPEPTIDASE-RELATED"/>
    <property type="match status" value="1"/>
</dbReference>
<organism evidence="8 9">
    <name type="scientific">Rurimicrobium arvi</name>
    <dbReference type="NCBI Taxonomy" id="2049916"/>
    <lineage>
        <taxon>Bacteria</taxon>
        <taxon>Pseudomonadati</taxon>
        <taxon>Bacteroidota</taxon>
        <taxon>Chitinophagia</taxon>
        <taxon>Chitinophagales</taxon>
        <taxon>Chitinophagaceae</taxon>
        <taxon>Rurimicrobium</taxon>
    </lineage>
</organism>
<comment type="caution">
    <text evidence="8">The sequence shown here is derived from an EMBL/GenBank/DDBJ whole genome shotgun (WGS) entry which is preliminary data.</text>
</comment>
<keyword evidence="4 6" id="KW-0862">Zinc</keyword>
<keyword evidence="3 6" id="KW-0378">Hydrolase</keyword>
<dbReference type="Proteomes" id="UP001501410">
    <property type="component" value="Unassembled WGS sequence"/>
</dbReference>
<evidence type="ECO:0000256" key="6">
    <source>
        <dbReference type="RuleBase" id="RU003435"/>
    </source>
</evidence>
<name>A0ABP8MHF9_9BACT</name>
<proteinExistence type="inferred from homology"/>
<dbReference type="PANTHER" id="PTHR11804:SF48">
    <property type="entry name" value="PUTATIVE-RELATED"/>
    <property type="match status" value="1"/>
</dbReference>
<comment type="similarity">
    <text evidence="6">Belongs to the peptidase M3 family.</text>
</comment>
<evidence type="ECO:0000256" key="2">
    <source>
        <dbReference type="ARBA" id="ARBA00022723"/>
    </source>
</evidence>
<dbReference type="Pfam" id="PF01432">
    <property type="entry name" value="Peptidase_M3"/>
    <property type="match status" value="1"/>
</dbReference>
<dbReference type="RefSeq" id="WP_344822776.1">
    <property type="nucleotide sequence ID" value="NZ_BAABEZ010000004.1"/>
</dbReference>
<dbReference type="EMBL" id="BAABEZ010000004">
    <property type="protein sequence ID" value="GAA4450761.1"/>
    <property type="molecule type" value="Genomic_DNA"/>
</dbReference>
<keyword evidence="1 6" id="KW-0645">Protease</keyword>
<accession>A0ABP8MHF9</accession>
<dbReference type="InterPro" id="IPR001567">
    <property type="entry name" value="Pept_M3A_M3B_dom"/>
</dbReference>
<feature type="domain" description="Peptidase M3A/M3B catalytic" evidence="7">
    <location>
        <begin position="179"/>
        <end position="565"/>
    </location>
</feature>
<dbReference type="Gene3D" id="1.10.1370.30">
    <property type="match status" value="1"/>
</dbReference>
<keyword evidence="9" id="KW-1185">Reference proteome</keyword>
<evidence type="ECO:0000256" key="3">
    <source>
        <dbReference type="ARBA" id="ARBA00022801"/>
    </source>
</evidence>